<evidence type="ECO:0000313" key="6">
    <source>
        <dbReference type="EMBL" id="APW60830.1"/>
    </source>
</evidence>
<protein>
    <recommendedName>
        <fullName evidence="8">Isoprenylcysteine carboxylmethyltransferase family protein</fullName>
    </recommendedName>
</protein>
<feature type="transmembrane region" description="Helical" evidence="5">
    <location>
        <begin position="93"/>
        <end position="111"/>
    </location>
</feature>
<feature type="transmembrane region" description="Helical" evidence="5">
    <location>
        <begin position="144"/>
        <end position="171"/>
    </location>
</feature>
<dbReference type="Pfam" id="PF04140">
    <property type="entry name" value="ICMT"/>
    <property type="match status" value="1"/>
</dbReference>
<dbReference type="OrthoDB" id="272002at2"/>
<dbReference type="GO" id="GO:0004671">
    <property type="term" value="F:protein C-terminal S-isoprenylcysteine carboxyl O-methyltransferase activity"/>
    <property type="evidence" value="ECO:0007669"/>
    <property type="project" value="InterPro"/>
</dbReference>
<evidence type="ECO:0008006" key="8">
    <source>
        <dbReference type="Google" id="ProtNLM"/>
    </source>
</evidence>
<evidence type="ECO:0000256" key="4">
    <source>
        <dbReference type="ARBA" id="ARBA00023136"/>
    </source>
</evidence>
<dbReference type="Proteomes" id="UP000186309">
    <property type="component" value="Chromosome"/>
</dbReference>
<dbReference type="RefSeq" id="WP_076345738.1">
    <property type="nucleotide sequence ID" value="NZ_CP019082.1"/>
</dbReference>
<evidence type="ECO:0000256" key="5">
    <source>
        <dbReference type="SAM" id="Phobius"/>
    </source>
</evidence>
<organism evidence="6 7">
    <name type="scientific">Paludisphaera borealis</name>
    <dbReference type="NCBI Taxonomy" id="1387353"/>
    <lineage>
        <taxon>Bacteria</taxon>
        <taxon>Pseudomonadati</taxon>
        <taxon>Planctomycetota</taxon>
        <taxon>Planctomycetia</taxon>
        <taxon>Isosphaerales</taxon>
        <taxon>Isosphaeraceae</taxon>
        <taxon>Paludisphaera</taxon>
    </lineage>
</organism>
<dbReference type="PROSITE" id="PS51257">
    <property type="entry name" value="PROKAR_LIPOPROTEIN"/>
    <property type="match status" value="1"/>
</dbReference>
<dbReference type="InterPro" id="IPR007269">
    <property type="entry name" value="ICMT_MeTrfase"/>
</dbReference>
<dbReference type="AlphaFoldDB" id="A0A1U7CPG4"/>
<comment type="subcellular location">
    <subcellularLocation>
        <location evidence="1">Membrane</location>
        <topology evidence="1">Multi-pass membrane protein</topology>
    </subcellularLocation>
</comment>
<sequence length="208" mass="22925">MRIWIAIVVIWAAYAATGAVPDVSVPWLVTIGCWASVDLVWHLSGRKIAPAGNGRVASLRSRILTNFPHLLYCLPLADVPILGLRLLPPLASVRWAGAAMCVAGVGFGICARRALGKRWSGDVAIVPAHALVRRGPYAIVRHPIYLGLLVAQLGMIIALGEVRALIFVYGIDRLMKKLPLEEAALRKECPMEYEQYSRRVRKLVPFVW</sequence>
<evidence type="ECO:0000256" key="3">
    <source>
        <dbReference type="ARBA" id="ARBA00022989"/>
    </source>
</evidence>
<dbReference type="KEGG" id="pbor:BSF38_02321"/>
<keyword evidence="7" id="KW-1185">Reference proteome</keyword>
<accession>A0A1U7CPG4</accession>
<dbReference type="GO" id="GO:0016020">
    <property type="term" value="C:membrane"/>
    <property type="evidence" value="ECO:0007669"/>
    <property type="project" value="UniProtKB-SubCell"/>
</dbReference>
<gene>
    <name evidence="6" type="ORF">BSF38_02321</name>
</gene>
<keyword evidence="3 5" id="KW-1133">Transmembrane helix</keyword>
<dbReference type="STRING" id="1387353.BSF38_02321"/>
<reference evidence="7" key="1">
    <citation type="submission" date="2016-12" db="EMBL/GenBank/DDBJ databases">
        <title>Comparative genomics of four Isosphaeraceae planctomycetes: a common pool of plasmids and glycoside hydrolase genes.</title>
        <authorList>
            <person name="Ivanova A."/>
        </authorList>
    </citation>
    <scope>NUCLEOTIDE SEQUENCE [LARGE SCALE GENOMIC DNA]</scope>
    <source>
        <strain evidence="7">PX4</strain>
    </source>
</reference>
<evidence type="ECO:0000256" key="2">
    <source>
        <dbReference type="ARBA" id="ARBA00022692"/>
    </source>
</evidence>
<evidence type="ECO:0000313" key="7">
    <source>
        <dbReference type="Proteomes" id="UP000186309"/>
    </source>
</evidence>
<dbReference type="EMBL" id="CP019082">
    <property type="protein sequence ID" value="APW60830.1"/>
    <property type="molecule type" value="Genomic_DNA"/>
</dbReference>
<dbReference type="Gene3D" id="1.20.120.1630">
    <property type="match status" value="1"/>
</dbReference>
<keyword evidence="4 5" id="KW-0472">Membrane</keyword>
<evidence type="ECO:0000256" key="1">
    <source>
        <dbReference type="ARBA" id="ARBA00004141"/>
    </source>
</evidence>
<dbReference type="PANTHER" id="PTHR43847">
    <property type="entry name" value="BLL3993 PROTEIN"/>
    <property type="match status" value="1"/>
</dbReference>
<keyword evidence="2 5" id="KW-0812">Transmembrane</keyword>
<dbReference type="InterPro" id="IPR052527">
    <property type="entry name" value="Metal_cation-efflux_comp"/>
</dbReference>
<proteinExistence type="predicted"/>
<name>A0A1U7CPG4_9BACT</name>
<dbReference type="PANTHER" id="PTHR43847:SF1">
    <property type="entry name" value="BLL3993 PROTEIN"/>
    <property type="match status" value="1"/>
</dbReference>